<sequence>MILMDEEGNKIQCTVDKSYVILGQALEEYADVYIHKPSHGLYVDDVMKVTKCIGFNGPKNSFAFANFQVLIDKAIPSTISFDVIGNVFLCYPLEPATQKLDKTITLKLEDLEGRQVFATLWRDYAEQIDSYGSKHRGNFVMIIQCTKWKNDRGPFINTMLNEKEIGLASSCSRATTSSIMYNIHDDFLKNNPFYQISMIHELDEMFEDSQQWYYLACKNCKRKVQKKPLNNLMFWTI</sequence>
<evidence type="ECO:0000313" key="2">
    <source>
        <dbReference type="Proteomes" id="UP000235145"/>
    </source>
</evidence>
<organism evidence="1 2">
    <name type="scientific">Lactuca sativa</name>
    <name type="common">Garden lettuce</name>
    <dbReference type="NCBI Taxonomy" id="4236"/>
    <lineage>
        <taxon>Eukaryota</taxon>
        <taxon>Viridiplantae</taxon>
        <taxon>Streptophyta</taxon>
        <taxon>Embryophyta</taxon>
        <taxon>Tracheophyta</taxon>
        <taxon>Spermatophyta</taxon>
        <taxon>Magnoliopsida</taxon>
        <taxon>eudicotyledons</taxon>
        <taxon>Gunneridae</taxon>
        <taxon>Pentapetalae</taxon>
        <taxon>asterids</taxon>
        <taxon>campanulids</taxon>
        <taxon>Asterales</taxon>
        <taxon>Asteraceae</taxon>
        <taxon>Cichorioideae</taxon>
        <taxon>Cichorieae</taxon>
        <taxon>Lactucinae</taxon>
        <taxon>Lactuca</taxon>
    </lineage>
</organism>
<proteinExistence type="predicted"/>
<dbReference type="Proteomes" id="UP000235145">
    <property type="component" value="Unassembled WGS sequence"/>
</dbReference>
<evidence type="ECO:0000313" key="1">
    <source>
        <dbReference type="EMBL" id="KAJ0185111.1"/>
    </source>
</evidence>
<dbReference type="SUPFAM" id="SSF50249">
    <property type="entry name" value="Nucleic acid-binding proteins"/>
    <property type="match status" value="1"/>
</dbReference>
<dbReference type="InterPro" id="IPR012340">
    <property type="entry name" value="NA-bd_OB-fold"/>
</dbReference>
<accession>A0A9R1UDG4</accession>
<dbReference type="Gene3D" id="2.40.50.140">
    <property type="entry name" value="Nucleic acid-binding proteins"/>
    <property type="match status" value="1"/>
</dbReference>
<protein>
    <recommendedName>
        <fullName evidence="3">DUF223 domain-containing protein</fullName>
    </recommendedName>
</protein>
<keyword evidence="2" id="KW-1185">Reference proteome</keyword>
<dbReference type="AlphaFoldDB" id="A0A9R1UDG4"/>
<evidence type="ECO:0008006" key="3">
    <source>
        <dbReference type="Google" id="ProtNLM"/>
    </source>
</evidence>
<comment type="caution">
    <text evidence="1">The sequence shown here is derived from an EMBL/GenBank/DDBJ whole genome shotgun (WGS) entry which is preliminary data.</text>
</comment>
<gene>
    <name evidence="1" type="ORF">LSAT_V11C900487640</name>
</gene>
<dbReference type="EMBL" id="NBSK02000009">
    <property type="protein sequence ID" value="KAJ0185111.1"/>
    <property type="molecule type" value="Genomic_DNA"/>
</dbReference>
<name>A0A9R1UDG4_LACSA</name>
<reference evidence="1 2" key="1">
    <citation type="journal article" date="2017" name="Nat. Commun.">
        <title>Genome assembly with in vitro proximity ligation data and whole-genome triplication in lettuce.</title>
        <authorList>
            <person name="Reyes-Chin-Wo S."/>
            <person name="Wang Z."/>
            <person name="Yang X."/>
            <person name="Kozik A."/>
            <person name="Arikit S."/>
            <person name="Song C."/>
            <person name="Xia L."/>
            <person name="Froenicke L."/>
            <person name="Lavelle D.O."/>
            <person name="Truco M.J."/>
            <person name="Xia R."/>
            <person name="Zhu S."/>
            <person name="Xu C."/>
            <person name="Xu H."/>
            <person name="Xu X."/>
            <person name="Cox K."/>
            <person name="Korf I."/>
            <person name="Meyers B.C."/>
            <person name="Michelmore R.W."/>
        </authorList>
    </citation>
    <scope>NUCLEOTIDE SEQUENCE [LARGE SCALE GENOMIC DNA]</scope>
    <source>
        <strain evidence="2">cv. Salinas</strain>
        <tissue evidence="1">Seedlings</tissue>
    </source>
</reference>